<dbReference type="HOGENOM" id="CLU_2981195_0_0_1"/>
<evidence type="ECO:0000313" key="1">
    <source>
        <dbReference type="EMBL" id="EFX85779.1"/>
    </source>
</evidence>
<dbReference type="OrthoDB" id="10430687at2759"/>
<proteinExistence type="predicted"/>
<gene>
    <name evidence="1" type="ORF">DAPPUDRAFT_313574</name>
</gene>
<evidence type="ECO:0000313" key="2">
    <source>
        <dbReference type="Proteomes" id="UP000000305"/>
    </source>
</evidence>
<reference evidence="1 2" key="1">
    <citation type="journal article" date="2011" name="Science">
        <title>The ecoresponsive genome of Daphnia pulex.</title>
        <authorList>
            <person name="Colbourne J.K."/>
            <person name="Pfrender M.E."/>
            <person name="Gilbert D."/>
            <person name="Thomas W.K."/>
            <person name="Tucker A."/>
            <person name="Oakley T.H."/>
            <person name="Tokishita S."/>
            <person name="Aerts A."/>
            <person name="Arnold G.J."/>
            <person name="Basu M.K."/>
            <person name="Bauer D.J."/>
            <person name="Caceres C.E."/>
            <person name="Carmel L."/>
            <person name="Casola C."/>
            <person name="Choi J.H."/>
            <person name="Detter J.C."/>
            <person name="Dong Q."/>
            <person name="Dusheyko S."/>
            <person name="Eads B.D."/>
            <person name="Frohlich T."/>
            <person name="Geiler-Samerotte K.A."/>
            <person name="Gerlach D."/>
            <person name="Hatcher P."/>
            <person name="Jogdeo S."/>
            <person name="Krijgsveld J."/>
            <person name="Kriventseva E.V."/>
            <person name="Kultz D."/>
            <person name="Laforsch C."/>
            <person name="Lindquist E."/>
            <person name="Lopez J."/>
            <person name="Manak J.R."/>
            <person name="Muller J."/>
            <person name="Pangilinan J."/>
            <person name="Patwardhan R.P."/>
            <person name="Pitluck S."/>
            <person name="Pritham E.J."/>
            <person name="Rechtsteiner A."/>
            <person name="Rho M."/>
            <person name="Rogozin I.B."/>
            <person name="Sakarya O."/>
            <person name="Salamov A."/>
            <person name="Schaack S."/>
            <person name="Shapiro H."/>
            <person name="Shiga Y."/>
            <person name="Skalitzky C."/>
            <person name="Smith Z."/>
            <person name="Souvorov A."/>
            <person name="Sung W."/>
            <person name="Tang Z."/>
            <person name="Tsuchiya D."/>
            <person name="Tu H."/>
            <person name="Vos H."/>
            <person name="Wang M."/>
            <person name="Wolf Y.I."/>
            <person name="Yamagata H."/>
            <person name="Yamada T."/>
            <person name="Ye Y."/>
            <person name="Shaw J.R."/>
            <person name="Andrews J."/>
            <person name="Crease T.J."/>
            <person name="Tang H."/>
            <person name="Lucas S.M."/>
            <person name="Robertson H.M."/>
            <person name="Bork P."/>
            <person name="Koonin E.V."/>
            <person name="Zdobnov E.M."/>
            <person name="Grigoriev I.V."/>
            <person name="Lynch M."/>
            <person name="Boore J.L."/>
        </authorList>
    </citation>
    <scope>NUCLEOTIDE SEQUENCE [LARGE SCALE GENOMIC DNA]</scope>
</reference>
<dbReference type="Proteomes" id="UP000000305">
    <property type="component" value="Unassembled WGS sequence"/>
</dbReference>
<accession>E9G3I4</accession>
<dbReference type="EMBL" id="GL732531">
    <property type="protein sequence ID" value="EFX85779.1"/>
    <property type="molecule type" value="Genomic_DNA"/>
</dbReference>
<protein>
    <submittedName>
        <fullName evidence="1">Uncharacterized protein</fullName>
    </submittedName>
</protein>
<dbReference type="KEGG" id="dpx:DAPPUDRAFT_313574"/>
<name>E9G3I4_DAPPU</name>
<sequence>MEKVSGLDVIWVFTSHNIRHSMPSIEVGWSSWRHILPSHSLKRSNNMSDHPKHTAVTL</sequence>
<keyword evidence="2" id="KW-1185">Reference proteome</keyword>
<organism evidence="1 2">
    <name type="scientific">Daphnia pulex</name>
    <name type="common">Water flea</name>
    <dbReference type="NCBI Taxonomy" id="6669"/>
    <lineage>
        <taxon>Eukaryota</taxon>
        <taxon>Metazoa</taxon>
        <taxon>Ecdysozoa</taxon>
        <taxon>Arthropoda</taxon>
        <taxon>Crustacea</taxon>
        <taxon>Branchiopoda</taxon>
        <taxon>Diplostraca</taxon>
        <taxon>Cladocera</taxon>
        <taxon>Anomopoda</taxon>
        <taxon>Daphniidae</taxon>
        <taxon>Daphnia</taxon>
    </lineage>
</organism>
<dbReference type="AlphaFoldDB" id="E9G3I4"/>
<dbReference type="InParanoid" id="E9G3I4"/>